<gene>
    <name evidence="2" type="primary">Tha p 2</name>
</gene>
<accession>A0A0K2W8R6</accession>
<proteinExistence type="predicted"/>
<evidence type="ECO:0000313" key="2">
    <source>
        <dbReference type="EMBL" id="CEE03320.1"/>
    </source>
</evidence>
<reference evidence="2" key="1">
    <citation type="submission" date="2014-08" db="EMBL/GenBank/DDBJ databases">
        <title>The allergenic protein Tha p 2 of processionary moths (Thaumetopoeinae, Notodontidae, Lepidoptera): characterization and evolution.</title>
        <authorList>
            <person name="Berardi L."/>
            <person name="Battisti A."/>
            <person name="Negrisolo E."/>
        </authorList>
    </citation>
    <scope>NUCLEOTIDE SEQUENCE</scope>
</reference>
<protein>
    <submittedName>
        <fullName evidence="2">Allergenic protein Tha p 2</fullName>
    </submittedName>
</protein>
<evidence type="ECO:0000256" key="1">
    <source>
        <dbReference type="SAM" id="SignalP"/>
    </source>
</evidence>
<organism evidence="2">
    <name type="scientific">Thaumetopoea libanotica</name>
    <dbReference type="NCBI Taxonomy" id="1200908"/>
    <lineage>
        <taxon>Eukaryota</taxon>
        <taxon>Metazoa</taxon>
        <taxon>Ecdysozoa</taxon>
        <taxon>Arthropoda</taxon>
        <taxon>Hexapoda</taxon>
        <taxon>Insecta</taxon>
        <taxon>Pterygota</taxon>
        <taxon>Neoptera</taxon>
        <taxon>Endopterygota</taxon>
        <taxon>Lepidoptera</taxon>
        <taxon>Glossata</taxon>
        <taxon>Ditrysia</taxon>
        <taxon>Noctuoidea</taxon>
        <taxon>Notodontidae</taxon>
        <taxon>Thaumetopoeinae</taxon>
        <taxon>Thaumetopoea</taxon>
    </lineage>
</organism>
<keyword evidence="1" id="KW-0732">Signal</keyword>
<sequence>MKLLLFATLIALSSSVPQLSYKAEEAIDLTYQEKNNLFELGSVAADIKSRNGSHVSFGCHGSVAADILSRHGCHVSFGCHKGYCWAGCGNPSNPWSWGEDWCYTTKSYSQSYSYVQCTQDSECDGCWKCGGPCSA</sequence>
<feature type="non-terminal residue" evidence="2">
    <location>
        <position position="135"/>
    </location>
</feature>
<feature type="chain" id="PRO_5012904269" evidence="1">
    <location>
        <begin position="16"/>
        <end position="135"/>
    </location>
</feature>
<feature type="signal peptide" evidence="1">
    <location>
        <begin position="1"/>
        <end position="15"/>
    </location>
</feature>
<dbReference type="EMBL" id="LN558421">
    <property type="protein sequence ID" value="CEE03320.1"/>
    <property type="molecule type" value="Genomic_DNA"/>
</dbReference>
<name>A0A0K2W8R6_9NEOP</name>
<dbReference type="AlphaFoldDB" id="A0A0K2W8R6"/>